<dbReference type="Pfam" id="PF04738">
    <property type="entry name" value="Lant_dehydr_N"/>
    <property type="match status" value="1"/>
</dbReference>
<dbReference type="Pfam" id="PF14028">
    <property type="entry name" value="Lant_dehydr_C"/>
    <property type="match status" value="1"/>
</dbReference>
<gene>
    <name evidence="3" type="ORF">Cba03nite_33260</name>
</gene>
<reference evidence="3 4" key="1">
    <citation type="submission" date="2021-01" db="EMBL/GenBank/DDBJ databases">
        <title>Whole genome shotgun sequence of Catellatospora bangladeshensis NBRC 107357.</title>
        <authorList>
            <person name="Komaki H."/>
            <person name="Tamura T."/>
        </authorList>
    </citation>
    <scope>NUCLEOTIDE SEQUENCE [LARGE SCALE GENOMIC DNA]</scope>
    <source>
        <strain evidence="3 4">NBRC 107357</strain>
    </source>
</reference>
<feature type="domain" description="Lantibiotic dehydratase N-terminal" evidence="1">
    <location>
        <begin position="63"/>
        <end position="702"/>
    </location>
</feature>
<comment type="caution">
    <text evidence="3">The sequence shown here is derived from an EMBL/GenBank/DDBJ whole genome shotgun (WGS) entry which is preliminary data.</text>
</comment>
<dbReference type="Proteomes" id="UP000601223">
    <property type="component" value="Unassembled WGS sequence"/>
</dbReference>
<dbReference type="InterPro" id="IPR006827">
    <property type="entry name" value="Lant_deHydtase_N"/>
</dbReference>
<dbReference type="EMBL" id="BONF01000017">
    <property type="protein sequence ID" value="GIF81977.1"/>
    <property type="molecule type" value="Genomic_DNA"/>
</dbReference>
<keyword evidence="4" id="KW-1185">Reference proteome</keyword>
<feature type="domain" description="Thiopeptide-type bacteriocin biosynthesis" evidence="2">
    <location>
        <begin position="776"/>
        <end position="1007"/>
    </location>
</feature>
<sequence>MPDDPCEQLRPRVPECSKPAATGRYRPAGWGLLRAPFLPVESYTAMAHPPSPGGSPLGDALNDPRVRAALTVGNPAVMDALNRADRVADGSRLARTLQRYLVRMSTRPTPYGLFAGVALVEWAGTTDVELGRARPRTRTRPDMQWLLALVFDIESDPAVRRHLSYVANPELTERAGRLFAPADSAGGTGDGTRSTVSVRATALVRRAVALSRSPIRHDDLVAELAALARAPVARVEVLVEQLWQRRLLLTDLRPPLTNHDPAQYVADKLAGIAQAAEAHCALSALLAAMAKFDTCPMTDAEAAYSRLLEMAGGVEHACAAEPPQVDMALPLVGSRLHRSVADDAAHAAELLLRLSPEHHCGGLTAAYRARFEQRYGIGRAVPLLAALDPNAGLGSPYAGAGTPAPSGYTARDQLLMELAANALCEGRSCVELDQATVERLSSPLPASRAPLSLDVSALVVAESAADVDAGNYRLVVGPSLGAAAAGRILGRFADLLGEPARTALEDVHSHESELSPEVVFAELAYLPMTARSANVAIRQHSRRHELVVGVSPGVSPSGVIPLDELAVESTGERFRLWWPARGAEVAVVAGHMLNPGTGPDVCCFLADVGADARAPFTPFDWGAAAMLPVLPRIQVGRIVLCPARYLSTPLIEAAKASESAAAFRPAVMHWRTRLRVPRYVNVGTFDYRLLVDLDSAAELDALRHQLRRHPAPNRLIVEEALPGPEHAWLPGPGGRYLSEVVVPLFRTARDYPQADPPAHPRPMDSPARIRPPGSDWLYFKLYCPPAFEDDVIVEAGREAAHAIEAGLADRWFFVRYADPEPHVRLRLHGRPDDLTGTLFRRLCAWAGQLLNRGLCSSFTVDTYERELDRYHGPAGMAHAEAVFDADSCAVVDILALRRAGRLIVDDIVLAALTCYHLLDALDDDEHHRAWYSKLLRHRPPPDPARAARVRELRTLITAGPAGHPCGQELSTILADRRARLARPAAQADPALLTDHLHMHHNRLLGRHGCEREALITLGKVLHGLFVAPHRNTESER</sequence>
<name>A0A8J3JBU0_9ACTN</name>
<evidence type="ECO:0000259" key="2">
    <source>
        <dbReference type="Pfam" id="PF14028"/>
    </source>
</evidence>
<evidence type="ECO:0000259" key="1">
    <source>
        <dbReference type="Pfam" id="PF04738"/>
    </source>
</evidence>
<dbReference type="RefSeq" id="WP_203746705.1">
    <property type="nucleotide sequence ID" value="NZ_BONF01000017.1"/>
</dbReference>
<dbReference type="InterPro" id="IPR023809">
    <property type="entry name" value="Thiopep_bacteriocin_synth_dom"/>
</dbReference>
<dbReference type="NCBIfam" id="TIGR03891">
    <property type="entry name" value="thiopep_ocin"/>
    <property type="match status" value="1"/>
</dbReference>
<proteinExistence type="predicted"/>
<evidence type="ECO:0000313" key="3">
    <source>
        <dbReference type="EMBL" id="GIF81977.1"/>
    </source>
</evidence>
<organism evidence="3 4">
    <name type="scientific">Catellatospora bangladeshensis</name>
    <dbReference type="NCBI Taxonomy" id="310355"/>
    <lineage>
        <taxon>Bacteria</taxon>
        <taxon>Bacillati</taxon>
        <taxon>Actinomycetota</taxon>
        <taxon>Actinomycetes</taxon>
        <taxon>Micromonosporales</taxon>
        <taxon>Micromonosporaceae</taxon>
        <taxon>Catellatospora</taxon>
    </lineage>
</organism>
<accession>A0A8J3JBU0</accession>
<protein>
    <submittedName>
        <fullName evidence="3">Lantibiotic dehydratase</fullName>
    </submittedName>
</protein>
<evidence type="ECO:0000313" key="4">
    <source>
        <dbReference type="Proteomes" id="UP000601223"/>
    </source>
</evidence>
<dbReference type="AlphaFoldDB" id="A0A8J3JBU0"/>